<evidence type="ECO:0000256" key="10">
    <source>
        <dbReference type="ARBA" id="ARBA00029693"/>
    </source>
</evidence>
<evidence type="ECO:0000256" key="3">
    <source>
        <dbReference type="ARBA" id="ARBA00022448"/>
    </source>
</evidence>
<dbReference type="GO" id="GO:0016560">
    <property type="term" value="P:protein import into peroxisome matrix, docking"/>
    <property type="evidence" value="ECO:0007669"/>
    <property type="project" value="InterPro"/>
</dbReference>
<comment type="subcellular location">
    <subcellularLocation>
        <location evidence="12">Peroxisome membrane</location>
    </subcellularLocation>
</comment>
<dbReference type="SUPFAM" id="SSF50044">
    <property type="entry name" value="SH3-domain"/>
    <property type="match status" value="1"/>
</dbReference>
<dbReference type="AlphaFoldDB" id="A0AA38H7M5"/>
<dbReference type="GeneID" id="77731878"/>
<dbReference type="PROSITE" id="PS50002">
    <property type="entry name" value="SH3"/>
    <property type="match status" value="1"/>
</dbReference>
<evidence type="ECO:0000256" key="4">
    <source>
        <dbReference type="ARBA" id="ARBA00022692"/>
    </source>
</evidence>
<keyword evidence="3" id="KW-0813">Transport</keyword>
<dbReference type="InterPro" id="IPR036028">
    <property type="entry name" value="SH3-like_dom_sf"/>
</dbReference>
<evidence type="ECO:0000259" key="15">
    <source>
        <dbReference type="PROSITE" id="PS50002"/>
    </source>
</evidence>
<evidence type="ECO:0000256" key="8">
    <source>
        <dbReference type="ARBA" id="ARBA00023136"/>
    </source>
</evidence>
<feature type="region of interest" description="Disordered" evidence="14">
    <location>
        <begin position="1"/>
        <end position="77"/>
    </location>
</feature>
<dbReference type="InterPro" id="IPR035463">
    <property type="entry name" value="Pex13"/>
</dbReference>
<comment type="similarity">
    <text evidence="1">Belongs to the peroxin-13 family.</text>
</comment>
<evidence type="ECO:0000256" key="6">
    <source>
        <dbReference type="ARBA" id="ARBA00022989"/>
    </source>
</evidence>
<proteinExistence type="inferred from homology"/>
<evidence type="ECO:0000256" key="14">
    <source>
        <dbReference type="SAM" id="MobiDB-lite"/>
    </source>
</evidence>
<feature type="domain" description="SH3" evidence="15">
    <location>
        <begin position="320"/>
        <end position="387"/>
    </location>
</feature>
<evidence type="ECO:0000256" key="1">
    <source>
        <dbReference type="ARBA" id="ARBA00006033"/>
    </source>
</evidence>
<dbReference type="GO" id="GO:0005778">
    <property type="term" value="C:peroxisomal membrane"/>
    <property type="evidence" value="ECO:0007669"/>
    <property type="project" value="UniProtKB-SubCell"/>
</dbReference>
<gene>
    <name evidence="16" type="ORF">MKK02DRAFT_43904</name>
</gene>
<keyword evidence="6" id="KW-1133">Transmembrane helix</keyword>
<evidence type="ECO:0000256" key="11">
    <source>
        <dbReference type="ARBA" id="ARBA00034535"/>
    </source>
</evidence>
<dbReference type="Gene3D" id="2.30.30.40">
    <property type="entry name" value="SH3 Domains"/>
    <property type="match status" value="1"/>
</dbReference>
<accession>A0AA38H7M5</accession>
<reference evidence="16" key="1">
    <citation type="journal article" date="2022" name="G3 (Bethesda)">
        <title>High quality genome of the basidiomycete yeast Dioszegia hungarica PDD-24b-2 isolated from cloud water.</title>
        <authorList>
            <person name="Jarrige D."/>
            <person name="Haridas S."/>
            <person name="Bleykasten-Grosshans C."/>
            <person name="Joly M."/>
            <person name="Nadalig T."/>
            <person name="Sancelme M."/>
            <person name="Vuilleumier S."/>
            <person name="Grigoriev I.V."/>
            <person name="Amato P."/>
            <person name="Bringel F."/>
        </authorList>
    </citation>
    <scope>NUCLEOTIDE SEQUENCE</scope>
    <source>
        <strain evidence="16">PDD-24b-2</strain>
    </source>
</reference>
<keyword evidence="9" id="KW-0576">Peroxisome</keyword>
<evidence type="ECO:0000256" key="7">
    <source>
        <dbReference type="ARBA" id="ARBA00023010"/>
    </source>
</evidence>
<sequence length="395" mass="40819">MSSAPAKPKWADPAVTNATASSSKLPNPSSPTAVEVGGSALATASGAAPRIPDRPTDFGSSALTSSPYSSMQTNPYQSRMGMGSTGYGGYGSGVGSYGGYGSGYGGYGGLSGGYGGMSRMGGGYGGYGMGGYGVGNMGGPGEGMPNLTSSLQQSTAPAFAIIESLVTAFTSLAQLVESTYMATHSSFFAMVGVADQLGSVKSYLGQVLGVFSVLRLGKRIVAWLRGQKTGAGPQVGWANEWSSGLQGIGGVSGPQGSGGKGEKRPSSKPLLLFLLSAVGLPYLMSRLVRLLIRHQQEQQAALAASQGQAQMVDGVPLDPAKLTFARAKWEFKAAEEWELGLARDEIVAVLEARNGGPGEDERGWWRGRTRDGRAGWFPGNYVEVIRRKEGAGEGK</sequence>
<keyword evidence="17" id="KW-1185">Reference proteome</keyword>
<feature type="compositionally biased region" description="Polar residues" evidence="14">
    <location>
        <begin position="58"/>
        <end position="77"/>
    </location>
</feature>
<dbReference type="EMBL" id="JAKWFO010000005">
    <property type="protein sequence ID" value="KAI9635223.1"/>
    <property type="molecule type" value="Genomic_DNA"/>
</dbReference>
<evidence type="ECO:0000313" key="17">
    <source>
        <dbReference type="Proteomes" id="UP001164286"/>
    </source>
</evidence>
<evidence type="ECO:0000313" key="16">
    <source>
        <dbReference type="EMBL" id="KAI9635223.1"/>
    </source>
</evidence>
<feature type="compositionally biased region" description="Polar residues" evidence="14">
    <location>
        <begin position="16"/>
        <end position="32"/>
    </location>
</feature>
<keyword evidence="2 13" id="KW-0728">SH3 domain</keyword>
<evidence type="ECO:0000256" key="13">
    <source>
        <dbReference type="PROSITE-ProRule" id="PRU00192"/>
    </source>
</evidence>
<comment type="caution">
    <text evidence="16">The sequence shown here is derived from an EMBL/GenBank/DDBJ whole genome shotgun (WGS) entry which is preliminary data.</text>
</comment>
<dbReference type="PANTHER" id="PTHR19332:SF1">
    <property type="entry name" value="PEROXISOMAL MEMBRANE PROTEIN PEX13"/>
    <property type="match status" value="1"/>
</dbReference>
<name>A0AA38H7M5_9TREE</name>
<dbReference type="RefSeq" id="XP_052945000.1">
    <property type="nucleotide sequence ID" value="XM_053092673.1"/>
</dbReference>
<evidence type="ECO:0000256" key="2">
    <source>
        <dbReference type="ARBA" id="ARBA00022443"/>
    </source>
</evidence>
<dbReference type="PANTHER" id="PTHR19332">
    <property type="entry name" value="PEROXISOMAL MEMBRANE PROTEIN PEX13"/>
    <property type="match status" value="1"/>
</dbReference>
<dbReference type="Pfam" id="PF07653">
    <property type="entry name" value="SH3_2"/>
    <property type="match status" value="1"/>
</dbReference>
<evidence type="ECO:0000256" key="12">
    <source>
        <dbReference type="ARBA" id="ARBA00046271"/>
    </source>
</evidence>
<evidence type="ECO:0000256" key="5">
    <source>
        <dbReference type="ARBA" id="ARBA00022927"/>
    </source>
</evidence>
<dbReference type="InterPro" id="IPR007223">
    <property type="entry name" value="Peroxin-13_N"/>
</dbReference>
<dbReference type="Pfam" id="PF04088">
    <property type="entry name" value="Peroxin-13_N"/>
    <property type="match status" value="1"/>
</dbReference>
<dbReference type="SMART" id="SM00326">
    <property type="entry name" value="SH3"/>
    <property type="match status" value="1"/>
</dbReference>
<keyword evidence="8" id="KW-0472">Membrane</keyword>
<dbReference type="GO" id="GO:1990429">
    <property type="term" value="C:peroxisomal importomer complex"/>
    <property type="evidence" value="ECO:0007669"/>
    <property type="project" value="TreeGrafter"/>
</dbReference>
<dbReference type="InterPro" id="IPR001452">
    <property type="entry name" value="SH3_domain"/>
</dbReference>
<keyword evidence="4" id="KW-0812">Transmembrane</keyword>
<evidence type="ECO:0000256" key="9">
    <source>
        <dbReference type="ARBA" id="ARBA00023140"/>
    </source>
</evidence>
<feature type="compositionally biased region" description="Low complexity" evidence="14">
    <location>
        <begin position="37"/>
        <end position="48"/>
    </location>
</feature>
<organism evidence="16 17">
    <name type="scientific">Dioszegia hungarica</name>
    <dbReference type="NCBI Taxonomy" id="4972"/>
    <lineage>
        <taxon>Eukaryota</taxon>
        <taxon>Fungi</taxon>
        <taxon>Dikarya</taxon>
        <taxon>Basidiomycota</taxon>
        <taxon>Agaricomycotina</taxon>
        <taxon>Tremellomycetes</taxon>
        <taxon>Tremellales</taxon>
        <taxon>Bulleribasidiaceae</taxon>
        <taxon>Dioszegia</taxon>
    </lineage>
</organism>
<protein>
    <recommendedName>
        <fullName evidence="11">Peroxisomal membrane protein PEX13</fullName>
    </recommendedName>
    <alternativeName>
        <fullName evidence="10">Peroxin-13</fullName>
    </alternativeName>
</protein>
<keyword evidence="5" id="KW-0653">Protein transport</keyword>
<dbReference type="Proteomes" id="UP001164286">
    <property type="component" value="Unassembled WGS sequence"/>
</dbReference>
<keyword evidence="7" id="KW-0811">Translocation</keyword>